<dbReference type="Proteomes" id="UP000214666">
    <property type="component" value="Chromosome"/>
</dbReference>
<keyword evidence="2 5" id="KW-0678">Repressor</keyword>
<dbReference type="InterPro" id="IPR003751">
    <property type="entry name" value="CsrA"/>
</dbReference>
<keyword evidence="4 5" id="KW-0694">RNA-binding</keyword>
<evidence type="ECO:0000256" key="5">
    <source>
        <dbReference type="HAMAP-Rule" id="MF_00167"/>
    </source>
</evidence>
<gene>
    <name evidence="5" type="primary">csrA</name>
    <name evidence="6" type="ORF">B4V02_02230</name>
</gene>
<dbReference type="STRING" id="172713.GCA_001705305_02681"/>
<dbReference type="PANTHER" id="PTHR34984:SF1">
    <property type="entry name" value="CARBON STORAGE REGULATOR"/>
    <property type="match status" value="1"/>
</dbReference>
<comment type="similarity">
    <text evidence="5">Belongs to the CsrA/RsmA family.</text>
</comment>
<keyword evidence="1 5" id="KW-0963">Cytoplasm</keyword>
<organism evidence="6 7">
    <name type="scientific">Paenibacillus kribbensis</name>
    <dbReference type="NCBI Taxonomy" id="172713"/>
    <lineage>
        <taxon>Bacteria</taxon>
        <taxon>Bacillati</taxon>
        <taxon>Bacillota</taxon>
        <taxon>Bacilli</taxon>
        <taxon>Bacillales</taxon>
        <taxon>Paenibacillaceae</taxon>
        <taxon>Paenibacillus</taxon>
    </lineage>
</organism>
<dbReference type="EMBL" id="CP020028">
    <property type="protein sequence ID" value="ASR45609.1"/>
    <property type="molecule type" value="Genomic_DNA"/>
</dbReference>
<dbReference type="Gene3D" id="2.60.40.4380">
    <property type="entry name" value="Translational regulator CsrA"/>
    <property type="match status" value="1"/>
</dbReference>
<dbReference type="Pfam" id="PF02599">
    <property type="entry name" value="CsrA"/>
    <property type="match status" value="1"/>
</dbReference>
<dbReference type="GO" id="GO:0045947">
    <property type="term" value="P:negative regulation of translational initiation"/>
    <property type="evidence" value="ECO:0007669"/>
    <property type="project" value="UniProtKB-UniRule"/>
</dbReference>
<keyword evidence="7" id="KW-1185">Reference proteome</keyword>
<name>A0A222WGV7_9BACL</name>
<comment type="subunit">
    <text evidence="5">Homodimer; the beta-strands of each monomer intercalate to form a hydrophobic core, while the alpha-helices form wings that extend away from the core.</text>
</comment>
<dbReference type="KEGG" id="pkb:B4V02_02230"/>
<dbReference type="AlphaFoldDB" id="A0A222WGV7"/>
<dbReference type="NCBIfam" id="TIGR00202">
    <property type="entry name" value="csrA"/>
    <property type="match status" value="1"/>
</dbReference>
<sequence length="80" mass="8776">MLVLSRKKGESVVIQNNIVLTVLSVEGDNVKIGISAPKDIDIYRKEIFDAIQDNNQSAAMDLKTLQTAILEMGRESGSIE</sequence>
<keyword evidence="5" id="KW-1005">Bacterial flagellum biogenesis</keyword>
<reference evidence="6 7" key="1">
    <citation type="submission" date="2017-03" db="EMBL/GenBank/DDBJ databases">
        <title>Complete genome sequence of Paenibacillus Kribbensis producing bioflocculants.</title>
        <authorList>
            <person name="Lee H.-G."/>
            <person name="Oh H.-M."/>
        </authorList>
    </citation>
    <scope>NUCLEOTIDE SEQUENCE [LARGE SCALE GENOMIC DNA]</scope>
    <source>
        <strain evidence="6 7">AM49</strain>
    </source>
</reference>
<dbReference type="GO" id="GO:1902208">
    <property type="term" value="P:regulation of bacterial-type flagellum assembly"/>
    <property type="evidence" value="ECO:0007669"/>
    <property type="project" value="UniProtKB-UniRule"/>
</dbReference>
<evidence type="ECO:0000256" key="1">
    <source>
        <dbReference type="ARBA" id="ARBA00022490"/>
    </source>
</evidence>
<dbReference type="RefSeq" id="WP_007432701.1">
    <property type="nucleotide sequence ID" value="NZ_CP020028.1"/>
</dbReference>
<dbReference type="GO" id="GO:0006402">
    <property type="term" value="P:mRNA catabolic process"/>
    <property type="evidence" value="ECO:0007669"/>
    <property type="project" value="InterPro"/>
</dbReference>
<comment type="subcellular location">
    <subcellularLocation>
        <location evidence="5">Cytoplasm</location>
    </subcellularLocation>
</comment>
<dbReference type="GO" id="GO:0006109">
    <property type="term" value="P:regulation of carbohydrate metabolic process"/>
    <property type="evidence" value="ECO:0007669"/>
    <property type="project" value="InterPro"/>
</dbReference>
<dbReference type="SUPFAM" id="SSF117130">
    <property type="entry name" value="CsrA-like"/>
    <property type="match status" value="1"/>
</dbReference>
<accession>A0A222WGV7</accession>
<dbReference type="NCBIfam" id="NF002469">
    <property type="entry name" value="PRK01712.1"/>
    <property type="match status" value="1"/>
</dbReference>
<evidence type="ECO:0000256" key="4">
    <source>
        <dbReference type="ARBA" id="ARBA00022884"/>
    </source>
</evidence>
<evidence type="ECO:0000256" key="2">
    <source>
        <dbReference type="ARBA" id="ARBA00022491"/>
    </source>
</evidence>
<dbReference type="PANTHER" id="PTHR34984">
    <property type="entry name" value="CARBON STORAGE REGULATOR"/>
    <property type="match status" value="1"/>
</dbReference>
<keyword evidence="3 5" id="KW-0810">Translation regulation</keyword>
<dbReference type="OrthoDB" id="9809061at2"/>
<dbReference type="GO" id="GO:0048027">
    <property type="term" value="F:mRNA 5'-UTR binding"/>
    <property type="evidence" value="ECO:0007669"/>
    <property type="project" value="UniProtKB-UniRule"/>
</dbReference>
<evidence type="ECO:0000313" key="7">
    <source>
        <dbReference type="Proteomes" id="UP000214666"/>
    </source>
</evidence>
<dbReference type="GO" id="GO:0044781">
    <property type="term" value="P:bacterial-type flagellum organization"/>
    <property type="evidence" value="ECO:0007669"/>
    <property type="project" value="UniProtKB-KW"/>
</dbReference>
<dbReference type="HAMAP" id="MF_00167">
    <property type="entry name" value="CsrA"/>
    <property type="match status" value="1"/>
</dbReference>
<comment type="function">
    <text evidence="5">A translational regulator that binds mRNA to regulate translation initiation and/or mRNA stability. Usually binds in the 5'-UTR at or near the Shine-Dalgarno sequence preventing ribosome-binding, thus repressing translation. Its main target seems to be the major flagellin gene, while its function is anatagonized by FliW.</text>
</comment>
<dbReference type="InterPro" id="IPR036107">
    <property type="entry name" value="CsrA_sf"/>
</dbReference>
<proteinExistence type="inferred from homology"/>
<dbReference type="FunFam" id="2.60.40.4380:FF:000002">
    <property type="entry name" value="Translational regulator CsrA"/>
    <property type="match status" value="1"/>
</dbReference>
<protein>
    <recommendedName>
        <fullName evidence="5">Translational regulator CsrA</fullName>
    </recommendedName>
</protein>
<dbReference type="GO" id="GO:0005829">
    <property type="term" value="C:cytosol"/>
    <property type="evidence" value="ECO:0007669"/>
    <property type="project" value="TreeGrafter"/>
</dbReference>
<evidence type="ECO:0000313" key="6">
    <source>
        <dbReference type="EMBL" id="ASR45609.1"/>
    </source>
</evidence>
<evidence type="ECO:0000256" key="3">
    <source>
        <dbReference type="ARBA" id="ARBA00022845"/>
    </source>
</evidence>